<dbReference type="KEGG" id="mci:Mesci_5612"/>
<accession>E8TGJ2</accession>
<dbReference type="HOGENOM" id="CLU_3235827_0_0_5"/>
<name>E8TGJ2_MESCW</name>
<evidence type="ECO:0000313" key="1">
    <source>
        <dbReference type="EMBL" id="ADV14705.1"/>
    </source>
</evidence>
<dbReference type="Proteomes" id="UP000007471">
    <property type="component" value="Chromosome"/>
</dbReference>
<proteinExistence type="predicted"/>
<dbReference type="AlphaFoldDB" id="E8TGJ2"/>
<evidence type="ECO:0000313" key="2">
    <source>
        <dbReference type="Proteomes" id="UP000007471"/>
    </source>
</evidence>
<dbReference type="EMBL" id="CP002447">
    <property type="protein sequence ID" value="ADV14705.1"/>
    <property type="molecule type" value="Genomic_DNA"/>
</dbReference>
<sequence length="43" mass="5029">MHVNLARILMIVSYSANALMTGRPLTAERIQMRTWTMRRTEHA</sequence>
<gene>
    <name evidence="1" type="ordered locus">Mesci_5612</name>
</gene>
<protein>
    <submittedName>
        <fullName evidence="1">Uncharacterized protein</fullName>
    </submittedName>
</protein>
<reference evidence="2" key="1">
    <citation type="submission" date="2011-01" db="EMBL/GenBank/DDBJ databases">
        <title>Complete sequence of chromosome of Mesorhizobium ciceri bv. biserrulae WSM1271.</title>
        <authorList>
            <person name="Lucas S."/>
            <person name="Copeland A."/>
            <person name="Lapidus A."/>
            <person name="Cheng J.-F."/>
            <person name="Goodwin L."/>
            <person name="Pitluck S."/>
            <person name="Teshima H."/>
            <person name="Detter J.C."/>
            <person name="Han C."/>
            <person name="Tapia R."/>
            <person name="Land M."/>
            <person name="Hauser L."/>
            <person name="Kyrpides N."/>
            <person name="Ivanova N."/>
            <person name="Nandasena K."/>
            <person name="Reeve W.G."/>
            <person name="Howieson J.G."/>
            <person name="O'Hara G."/>
            <person name="Tiwari R.P."/>
            <person name="Woyke T."/>
        </authorList>
    </citation>
    <scope>NUCLEOTIDE SEQUENCE [LARGE SCALE GENOMIC DNA]</scope>
    <source>
        <strain evidence="2">HAMBI 2942 / LMG 23838 / WSM1271</strain>
    </source>
</reference>
<organism evidence="1 2">
    <name type="scientific">Mesorhizobium ciceri biovar biserrulae (strain HAMBI 2942 / LMG 23838 / WSM1271)</name>
    <dbReference type="NCBI Taxonomy" id="765698"/>
    <lineage>
        <taxon>Bacteria</taxon>
        <taxon>Pseudomonadati</taxon>
        <taxon>Pseudomonadota</taxon>
        <taxon>Alphaproteobacteria</taxon>
        <taxon>Hyphomicrobiales</taxon>
        <taxon>Phyllobacteriaceae</taxon>
        <taxon>Mesorhizobium</taxon>
    </lineage>
</organism>
<dbReference type="OrthoDB" id="8091220at2"/>